<evidence type="ECO:0000313" key="2">
    <source>
        <dbReference type="EMBL" id="MBK0378280.1"/>
    </source>
</evidence>
<dbReference type="InterPro" id="IPR046495">
    <property type="entry name" value="DUF6588"/>
</dbReference>
<keyword evidence="1" id="KW-0732">Signal</keyword>
<evidence type="ECO:0000313" key="3">
    <source>
        <dbReference type="Proteomes" id="UP000613193"/>
    </source>
</evidence>
<sequence length="353" mass="37737">MKKTFTILAVTALSAFAIKASAQNGYSELIKSSPADATKLVNAYAEPLFKGFGVGMNSGWTNTAKTKKTLRFDLRITATGALVPSADKRFDVTQLGLSNHLRLAQGSSTTTPTIGGGSNNLAVLDVYDDNNQKIDQFTLPEGKTSIIPSPQIQLTIGLVHNTDLTLRTIPKIKLGDDVGSVSMIGFGIKHNILQDFAGAAGRIIPFDLSIAVGYTRVNLDIPLDVKPDNSALPAPGNTNNDFSNQHIDGHFNNFTAQAIVSKTLGVFTPFLAVGYNNSKTNVGAIGNYPITTSTAAGQDFYETFTNPISINEKSINGVRADLGFQLNIGFFRFYTSYSAAQYQSFNAGIGFGI</sequence>
<feature type="chain" id="PRO_5037089742" evidence="1">
    <location>
        <begin position="23"/>
        <end position="353"/>
    </location>
</feature>
<keyword evidence="3" id="KW-1185">Reference proteome</keyword>
<dbReference type="RefSeq" id="WP_200063922.1">
    <property type="nucleotide sequence ID" value="NZ_JAEHFW010000001.1"/>
</dbReference>
<comment type="caution">
    <text evidence="2">The sequence shown here is derived from an EMBL/GenBank/DDBJ whole genome shotgun (WGS) entry which is preliminary data.</text>
</comment>
<reference evidence="2" key="1">
    <citation type="submission" date="2020-12" db="EMBL/GenBank/DDBJ databases">
        <title>Bacterial novel species Mucilaginibacter sp. SD-g isolated from soil.</title>
        <authorList>
            <person name="Jung H.-Y."/>
        </authorList>
    </citation>
    <scope>NUCLEOTIDE SEQUENCE</scope>
    <source>
        <strain evidence="2">SD-g</strain>
    </source>
</reference>
<proteinExistence type="predicted"/>
<dbReference type="Proteomes" id="UP000613193">
    <property type="component" value="Unassembled WGS sequence"/>
</dbReference>
<dbReference type="Pfam" id="PF20230">
    <property type="entry name" value="DUF6588"/>
    <property type="match status" value="1"/>
</dbReference>
<gene>
    <name evidence="2" type="ORF">I5M19_03120</name>
</gene>
<accession>A0A934ULT0</accession>
<evidence type="ECO:0000256" key="1">
    <source>
        <dbReference type="SAM" id="SignalP"/>
    </source>
</evidence>
<protein>
    <submittedName>
        <fullName evidence="2">Uncharacterized protein</fullName>
    </submittedName>
</protein>
<dbReference type="AlphaFoldDB" id="A0A934ULT0"/>
<dbReference type="EMBL" id="JAEHFW010000001">
    <property type="protein sequence ID" value="MBK0378280.1"/>
    <property type="molecule type" value="Genomic_DNA"/>
</dbReference>
<name>A0A934ULT0_9SPHI</name>
<organism evidence="2 3">
    <name type="scientific">Mucilaginibacter segetis</name>
    <dbReference type="NCBI Taxonomy" id="2793071"/>
    <lineage>
        <taxon>Bacteria</taxon>
        <taxon>Pseudomonadati</taxon>
        <taxon>Bacteroidota</taxon>
        <taxon>Sphingobacteriia</taxon>
        <taxon>Sphingobacteriales</taxon>
        <taxon>Sphingobacteriaceae</taxon>
        <taxon>Mucilaginibacter</taxon>
    </lineage>
</organism>
<feature type="signal peptide" evidence="1">
    <location>
        <begin position="1"/>
        <end position="22"/>
    </location>
</feature>